<dbReference type="GO" id="GO:0043565">
    <property type="term" value="F:sequence-specific DNA binding"/>
    <property type="evidence" value="ECO:0007669"/>
    <property type="project" value="InterPro"/>
</dbReference>
<proteinExistence type="predicted"/>
<dbReference type="AlphaFoldDB" id="A0A2Y9BJL4"/>
<dbReference type="SUPFAM" id="SSF46689">
    <property type="entry name" value="Homeodomain-like"/>
    <property type="match status" value="1"/>
</dbReference>
<feature type="domain" description="HTH araC/xylS-type" evidence="4">
    <location>
        <begin position="303"/>
        <end position="401"/>
    </location>
</feature>
<accession>A0A2Y9BJL4</accession>
<dbReference type="Gene3D" id="1.10.10.60">
    <property type="entry name" value="Homeodomain-like"/>
    <property type="match status" value="2"/>
</dbReference>
<reference evidence="5 6" key="1">
    <citation type="submission" date="2018-05" db="EMBL/GenBank/DDBJ databases">
        <title>The Hungate 1000. A catalogue of reference genomes from the rumen microbiome.</title>
        <authorList>
            <person name="Kelly W."/>
        </authorList>
    </citation>
    <scope>NUCLEOTIDE SEQUENCE [LARGE SCALE GENOMIC DNA]</scope>
    <source>
        <strain evidence="5 6">NLAE-zl-C242</strain>
    </source>
</reference>
<dbReference type="Proteomes" id="UP000245845">
    <property type="component" value="Unassembled WGS sequence"/>
</dbReference>
<organism evidence="5 6">
    <name type="scientific">Faecalicatena orotica</name>
    <dbReference type="NCBI Taxonomy" id="1544"/>
    <lineage>
        <taxon>Bacteria</taxon>
        <taxon>Bacillati</taxon>
        <taxon>Bacillota</taxon>
        <taxon>Clostridia</taxon>
        <taxon>Lachnospirales</taxon>
        <taxon>Lachnospiraceae</taxon>
        <taxon>Faecalicatena</taxon>
    </lineage>
</organism>
<protein>
    <submittedName>
        <fullName evidence="5">AraC-like DNA-binding protein</fullName>
    </submittedName>
</protein>
<dbReference type="PROSITE" id="PS01124">
    <property type="entry name" value="HTH_ARAC_FAMILY_2"/>
    <property type="match status" value="1"/>
</dbReference>
<comment type="caution">
    <text evidence="5">The sequence shown here is derived from an EMBL/GenBank/DDBJ whole genome shotgun (WGS) entry which is preliminary data.</text>
</comment>
<gene>
    <name evidence="5" type="ORF">A8806_11820</name>
</gene>
<keyword evidence="2 5" id="KW-0238">DNA-binding</keyword>
<dbReference type="InterPro" id="IPR009057">
    <property type="entry name" value="Homeodomain-like_sf"/>
</dbReference>
<dbReference type="RefSeq" id="WP_109733476.1">
    <property type="nucleotide sequence ID" value="NZ_BAAACK010000010.1"/>
</dbReference>
<evidence type="ECO:0000313" key="6">
    <source>
        <dbReference type="Proteomes" id="UP000245845"/>
    </source>
</evidence>
<dbReference type="EMBL" id="QGDL01000018">
    <property type="protein sequence ID" value="PWJ22565.1"/>
    <property type="molecule type" value="Genomic_DNA"/>
</dbReference>
<dbReference type="Pfam" id="PF12833">
    <property type="entry name" value="HTH_18"/>
    <property type="match status" value="1"/>
</dbReference>
<dbReference type="SMART" id="SM00342">
    <property type="entry name" value="HTH_ARAC"/>
    <property type="match status" value="1"/>
</dbReference>
<name>A0A2Y9BJL4_9FIRM</name>
<dbReference type="PANTHER" id="PTHR43280:SF2">
    <property type="entry name" value="HTH-TYPE TRANSCRIPTIONAL REGULATOR EXSA"/>
    <property type="match status" value="1"/>
</dbReference>
<keyword evidence="1" id="KW-0805">Transcription regulation</keyword>
<evidence type="ECO:0000313" key="5">
    <source>
        <dbReference type="EMBL" id="PWJ22565.1"/>
    </source>
</evidence>
<evidence type="ECO:0000256" key="2">
    <source>
        <dbReference type="ARBA" id="ARBA00023125"/>
    </source>
</evidence>
<keyword evidence="3" id="KW-0804">Transcription</keyword>
<dbReference type="PANTHER" id="PTHR43280">
    <property type="entry name" value="ARAC-FAMILY TRANSCRIPTIONAL REGULATOR"/>
    <property type="match status" value="1"/>
</dbReference>
<evidence type="ECO:0000256" key="1">
    <source>
        <dbReference type="ARBA" id="ARBA00023015"/>
    </source>
</evidence>
<keyword evidence="6" id="KW-1185">Reference proteome</keyword>
<sequence>MDLTYISRLCTHIYQFSSIPLFFYDAEQKCLFPQTDQMLLEPTSFSLQKLIAPFVPGLFSLAENPGYLLSNSNFYIGIVKIPSASGCLITGPVISTPMSRSNIKYIIRECMISLEHEESIANFFQTLPRFSMQHFFELLLLQHFLFNGESLDVYEHFHLKVSGHSKFLERHTESSCQAKEEQLFHHSYEREMQMLKYVESGNLQGILSLKNAFTDSTPGILADTPLRQAKNEFIAAIALVTRSSIKGGLGIEEAYQLSDTYIQEIETYRNVDAVYRTFLSMYKDFTERVANSKIPEGVSRQMYSCIQFVQEHTNEHISVADVAEHIRRSRSYTSSRFSAEMGFTLNSFIMACKLEEAKSLLWHSDKSLGEISNYLCFSSQSHFQKAFKQKYHITPNEYRNQMKQD</sequence>
<evidence type="ECO:0000256" key="3">
    <source>
        <dbReference type="ARBA" id="ARBA00023163"/>
    </source>
</evidence>
<evidence type="ECO:0000259" key="4">
    <source>
        <dbReference type="PROSITE" id="PS01124"/>
    </source>
</evidence>
<dbReference type="GO" id="GO:0003700">
    <property type="term" value="F:DNA-binding transcription factor activity"/>
    <property type="evidence" value="ECO:0007669"/>
    <property type="project" value="InterPro"/>
</dbReference>
<dbReference type="OrthoDB" id="184994at2"/>
<dbReference type="InterPro" id="IPR018060">
    <property type="entry name" value="HTH_AraC"/>
</dbReference>